<organism evidence="1">
    <name type="scientific">Sipha flava</name>
    <name type="common">yellow sugarcane aphid</name>
    <dbReference type="NCBI Taxonomy" id="143950"/>
    <lineage>
        <taxon>Eukaryota</taxon>
        <taxon>Metazoa</taxon>
        <taxon>Ecdysozoa</taxon>
        <taxon>Arthropoda</taxon>
        <taxon>Hexapoda</taxon>
        <taxon>Insecta</taxon>
        <taxon>Pterygota</taxon>
        <taxon>Neoptera</taxon>
        <taxon>Paraneoptera</taxon>
        <taxon>Hemiptera</taxon>
        <taxon>Sternorrhyncha</taxon>
        <taxon>Aphidomorpha</taxon>
        <taxon>Aphidoidea</taxon>
        <taxon>Aphididae</taxon>
        <taxon>Sipha</taxon>
    </lineage>
</organism>
<proteinExistence type="predicted"/>
<gene>
    <name evidence="1" type="ORF">g.156775</name>
</gene>
<sequence length="145" mass="17174">MYIESLLERKTTTDHNYSYTNFYLTLVNIINMKGLVRSSTDVLKIIKFVENTLIQLTENFNHLKLSLYSKICIYTKNCVYSNNVYKNLSCLDDCFLESHKLNLMPLICKEYLKIRLHFIAKSKDRQVSKRVLTKLILFNNQYITV</sequence>
<name>A0A2S2R4Z7_9HEMI</name>
<reference evidence="1" key="1">
    <citation type="submission" date="2018-04" db="EMBL/GenBank/DDBJ databases">
        <title>Transcriptome assembly of Sipha flava.</title>
        <authorList>
            <person name="Scully E.D."/>
            <person name="Geib S.M."/>
            <person name="Palmer N.A."/>
            <person name="Koch K."/>
            <person name="Bradshaw J."/>
            <person name="Heng-Moss T."/>
            <person name="Sarath G."/>
        </authorList>
    </citation>
    <scope>NUCLEOTIDE SEQUENCE</scope>
</reference>
<accession>A0A2S2R4Z7</accession>
<protein>
    <submittedName>
        <fullName evidence="1">Uncharacterized protein</fullName>
    </submittedName>
</protein>
<dbReference type="EMBL" id="GGMS01015873">
    <property type="protein sequence ID" value="MBY85076.1"/>
    <property type="molecule type" value="Transcribed_RNA"/>
</dbReference>
<dbReference type="AlphaFoldDB" id="A0A2S2R4Z7"/>
<dbReference type="OrthoDB" id="6622362at2759"/>
<evidence type="ECO:0000313" key="1">
    <source>
        <dbReference type="EMBL" id="MBY85076.1"/>
    </source>
</evidence>